<feature type="domain" description="DUF7134" evidence="12">
    <location>
        <begin position="3"/>
        <end position="120"/>
    </location>
</feature>
<accession>A0ABT4B990</accession>
<comment type="catalytic activity">
    <reaction evidence="1">
        <text>ATP + protein L-histidine = ADP + protein N-phospho-L-histidine.</text>
        <dbReference type="EC" id="2.7.13.3"/>
    </reaction>
</comment>
<evidence type="ECO:0000256" key="6">
    <source>
        <dbReference type="ARBA" id="ARBA00022777"/>
    </source>
</evidence>
<dbReference type="Proteomes" id="UP001151002">
    <property type="component" value="Unassembled WGS sequence"/>
</dbReference>
<dbReference type="GO" id="GO:0016301">
    <property type="term" value="F:kinase activity"/>
    <property type="evidence" value="ECO:0007669"/>
    <property type="project" value="UniProtKB-KW"/>
</dbReference>
<dbReference type="PANTHER" id="PTHR24421:SF10">
    <property type="entry name" value="NITRATE_NITRITE SENSOR PROTEIN NARQ"/>
    <property type="match status" value="1"/>
</dbReference>
<dbReference type="CDD" id="cd16917">
    <property type="entry name" value="HATPase_UhpB-NarQ-NarX-like"/>
    <property type="match status" value="1"/>
</dbReference>
<comment type="caution">
    <text evidence="13">The sequence shown here is derived from an EMBL/GenBank/DDBJ whole genome shotgun (WGS) entry which is preliminary data.</text>
</comment>
<proteinExistence type="predicted"/>
<sequence length="362" mass="38126">MAIADAAVAGAVFLATLLGTAGGNHLHDGLSVLLAAAAAAPLLLRRRLPYTVLVVCTVAAELYMFRYRGENGILAVSAPLVALYTATEHSDRHRSLLLAGVVVLAIGAIHTLAPNRVLGPENLTLVALGALAVAAGTAARHHRRFLAESEHGRELDAQRRVAEERLRIARDLHDSVGHQLALINVQAGVAAHLLSDPPPEVREALRHVRDGSRAALEELRDSVGLLRRPGEPFAPAEPTVGLDGLGDLLDSYRRTGLRIDLRHEPMSLSRPVDLTAYRVIQEALTNACKHAPGEPVRITVGPHRGDLTLAIENDGEPVVAAPGHGITGMRERVAAVGGSLRAEPRPAGGFLVTATLPGGATA</sequence>
<evidence type="ECO:0000256" key="9">
    <source>
        <dbReference type="SAM" id="Phobius"/>
    </source>
</evidence>
<dbReference type="PANTHER" id="PTHR24421">
    <property type="entry name" value="NITRATE/NITRITE SENSOR PROTEIN NARX-RELATED"/>
    <property type="match status" value="1"/>
</dbReference>
<evidence type="ECO:0000259" key="10">
    <source>
        <dbReference type="Pfam" id="PF02518"/>
    </source>
</evidence>
<name>A0ABT4B990_9ACTN</name>
<dbReference type="InterPro" id="IPR011712">
    <property type="entry name" value="Sig_transdc_His_kin_sub3_dim/P"/>
</dbReference>
<evidence type="ECO:0000256" key="3">
    <source>
        <dbReference type="ARBA" id="ARBA00022553"/>
    </source>
</evidence>
<dbReference type="SUPFAM" id="SSF55874">
    <property type="entry name" value="ATPase domain of HSP90 chaperone/DNA topoisomerase II/histidine kinase"/>
    <property type="match status" value="1"/>
</dbReference>
<dbReference type="EC" id="2.7.13.3" evidence="2"/>
<dbReference type="Pfam" id="PF07730">
    <property type="entry name" value="HisKA_3"/>
    <property type="match status" value="1"/>
</dbReference>
<feature type="transmembrane region" description="Helical" evidence="9">
    <location>
        <begin position="96"/>
        <end position="113"/>
    </location>
</feature>
<evidence type="ECO:0000256" key="2">
    <source>
        <dbReference type="ARBA" id="ARBA00012438"/>
    </source>
</evidence>
<dbReference type="Pfam" id="PF02518">
    <property type="entry name" value="HATPase_c"/>
    <property type="match status" value="1"/>
</dbReference>
<keyword evidence="9" id="KW-1133">Transmembrane helix</keyword>
<evidence type="ECO:0000256" key="8">
    <source>
        <dbReference type="ARBA" id="ARBA00023012"/>
    </source>
</evidence>
<keyword evidence="4" id="KW-0808">Transferase</keyword>
<dbReference type="InterPro" id="IPR050482">
    <property type="entry name" value="Sensor_HK_TwoCompSys"/>
</dbReference>
<dbReference type="InterPro" id="IPR036890">
    <property type="entry name" value="HATPase_C_sf"/>
</dbReference>
<feature type="transmembrane region" description="Helical" evidence="9">
    <location>
        <begin position="47"/>
        <end position="65"/>
    </location>
</feature>
<protein>
    <recommendedName>
        <fullName evidence="2">histidine kinase</fullName>
        <ecNumber evidence="2">2.7.13.3</ecNumber>
    </recommendedName>
</protein>
<keyword evidence="14" id="KW-1185">Reference proteome</keyword>
<evidence type="ECO:0000313" key="13">
    <source>
        <dbReference type="EMBL" id="MCY1142198.1"/>
    </source>
</evidence>
<reference evidence="13" key="1">
    <citation type="submission" date="2022-11" db="EMBL/GenBank/DDBJ databases">
        <authorList>
            <person name="Somphong A."/>
            <person name="Phongsopitanun W."/>
        </authorList>
    </citation>
    <scope>NUCLEOTIDE SEQUENCE</scope>
    <source>
        <strain evidence="13">Pm04-4</strain>
    </source>
</reference>
<evidence type="ECO:0000256" key="5">
    <source>
        <dbReference type="ARBA" id="ARBA00022741"/>
    </source>
</evidence>
<organism evidence="13 14">
    <name type="scientific">Paractinoplanes pyxinae</name>
    <dbReference type="NCBI Taxonomy" id="2997416"/>
    <lineage>
        <taxon>Bacteria</taxon>
        <taxon>Bacillati</taxon>
        <taxon>Actinomycetota</taxon>
        <taxon>Actinomycetes</taxon>
        <taxon>Micromonosporales</taxon>
        <taxon>Micromonosporaceae</taxon>
        <taxon>Paractinoplanes</taxon>
    </lineage>
</organism>
<keyword evidence="5" id="KW-0547">Nucleotide-binding</keyword>
<dbReference type="InterPro" id="IPR055558">
    <property type="entry name" value="DUF7134"/>
</dbReference>
<keyword evidence="8" id="KW-0902">Two-component regulatory system</keyword>
<evidence type="ECO:0000256" key="7">
    <source>
        <dbReference type="ARBA" id="ARBA00022840"/>
    </source>
</evidence>
<evidence type="ECO:0000256" key="1">
    <source>
        <dbReference type="ARBA" id="ARBA00000085"/>
    </source>
</evidence>
<evidence type="ECO:0000313" key="14">
    <source>
        <dbReference type="Proteomes" id="UP001151002"/>
    </source>
</evidence>
<keyword evidence="7" id="KW-0067">ATP-binding</keyword>
<evidence type="ECO:0000259" key="11">
    <source>
        <dbReference type="Pfam" id="PF07730"/>
    </source>
</evidence>
<evidence type="ECO:0000256" key="4">
    <source>
        <dbReference type="ARBA" id="ARBA00022679"/>
    </source>
</evidence>
<gene>
    <name evidence="13" type="ORF">OWR29_29740</name>
</gene>
<feature type="domain" description="Signal transduction histidine kinase subgroup 3 dimerisation and phosphoacceptor" evidence="11">
    <location>
        <begin position="164"/>
        <end position="229"/>
    </location>
</feature>
<dbReference type="Gene3D" id="3.30.565.10">
    <property type="entry name" value="Histidine kinase-like ATPase, C-terminal domain"/>
    <property type="match status" value="1"/>
</dbReference>
<keyword evidence="9" id="KW-0812">Transmembrane</keyword>
<keyword evidence="9" id="KW-0472">Membrane</keyword>
<evidence type="ECO:0000259" key="12">
    <source>
        <dbReference type="Pfam" id="PF23539"/>
    </source>
</evidence>
<keyword evidence="6 13" id="KW-0418">Kinase</keyword>
<dbReference type="Gene3D" id="1.20.5.1930">
    <property type="match status" value="1"/>
</dbReference>
<dbReference type="RefSeq" id="WP_267566622.1">
    <property type="nucleotide sequence ID" value="NZ_JAPNTZ010000011.1"/>
</dbReference>
<keyword evidence="3" id="KW-0597">Phosphoprotein</keyword>
<dbReference type="EMBL" id="JAPNTZ010000011">
    <property type="protein sequence ID" value="MCY1142198.1"/>
    <property type="molecule type" value="Genomic_DNA"/>
</dbReference>
<dbReference type="Pfam" id="PF23539">
    <property type="entry name" value="DUF7134"/>
    <property type="match status" value="1"/>
</dbReference>
<dbReference type="InterPro" id="IPR003594">
    <property type="entry name" value="HATPase_dom"/>
</dbReference>
<feature type="domain" description="Histidine kinase/HSP90-like ATPase" evidence="10">
    <location>
        <begin position="276"/>
        <end position="357"/>
    </location>
</feature>